<evidence type="ECO:0000313" key="4">
    <source>
        <dbReference type="EMBL" id="ABO97963.1"/>
    </source>
</evidence>
<gene>
    <name evidence="4" type="ORF">OSTLU_33299</name>
</gene>
<dbReference type="Gene3D" id="1.25.40.20">
    <property type="entry name" value="Ankyrin repeat-containing domain"/>
    <property type="match status" value="1"/>
</dbReference>
<feature type="repeat" description="ANK" evidence="3">
    <location>
        <begin position="313"/>
        <end position="345"/>
    </location>
</feature>
<keyword evidence="5" id="KW-1185">Reference proteome</keyword>
<dbReference type="RefSeq" id="XP_001419670.1">
    <property type="nucleotide sequence ID" value="XM_001419633.1"/>
</dbReference>
<dbReference type="EMBL" id="CP000589">
    <property type="protein sequence ID" value="ABO97963.1"/>
    <property type="molecule type" value="Genomic_DNA"/>
</dbReference>
<reference evidence="4 5" key="1">
    <citation type="journal article" date="2007" name="Proc. Natl. Acad. Sci. U.S.A.">
        <title>The tiny eukaryote Ostreococcus provides genomic insights into the paradox of plankton speciation.</title>
        <authorList>
            <person name="Palenik B."/>
            <person name="Grimwood J."/>
            <person name="Aerts A."/>
            <person name="Rouze P."/>
            <person name="Salamov A."/>
            <person name="Putnam N."/>
            <person name="Dupont C."/>
            <person name="Jorgensen R."/>
            <person name="Derelle E."/>
            <person name="Rombauts S."/>
            <person name="Zhou K."/>
            <person name="Otillar R."/>
            <person name="Merchant S.S."/>
            <person name="Podell S."/>
            <person name="Gaasterland T."/>
            <person name="Napoli C."/>
            <person name="Gendler K."/>
            <person name="Manuell A."/>
            <person name="Tai V."/>
            <person name="Vallon O."/>
            <person name="Piganeau G."/>
            <person name="Jancek S."/>
            <person name="Heijde M."/>
            <person name="Jabbari K."/>
            <person name="Bowler C."/>
            <person name="Lohr M."/>
            <person name="Robbens S."/>
            <person name="Werner G."/>
            <person name="Dubchak I."/>
            <person name="Pazour G.J."/>
            <person name="Ren Q."/>
            <person name="Paulsen I."/>
            <person name="Delwiche C."/>
            <person name="Schmutz J."/>
            <person name="Rokhsar D."/>
            <person name="Van de Peer Y."/>
            <person name="Moreau H."/>
            <person name="Grigoriev I.V."/>
        </authorList>
    </citation>
    <scope>NUCLEOTIDE SEQUENCE [LARGE SCALE GENOMIC DNA]</scope>
    <source>
        <strain evidence="4 5">CCE9901</strain>
    </source>
</reference>
<organism evidence="4 5">
    <name type="scientific">Ostreococcus lucimarinus (strain CCE9901)</name>
    <dbReference type="NCBI Taxonomy" id="436017"/>
    <lineage>
        <taxon>Eukaryota</taxon>
        <taxon>Viridiplantae</taxon>
        <taxon>Chlorophyta</taxon>
        <taxon>Mamiellophyceae</taxon>
        <taxon>Mamiellales</taxon>
        <taxon>Bathycoccaceae</taxon>
        <taxon>Ostreococcus</taxon>
    </lineage>
</organism>
<dbReference type="Gramene" id="ABO97963">
    <property type="protein sequence ID" value="ABO97963"/>
    <property type="gene ID" value="OSTLU_33299"/>
</dbReference>
<dbReference type="PROSITE" id="PS50297">
    <property type="entry name" value="ANK_REP_REGION"/>
    <property type="match status" value="1"/>
</dbReference>
<dbReference type="PANTHER" id="PTHR24171:SF9">
    <property type="entry name" value="ANKYRIN REPEAT DOMAIN-CONTAINING PROTEIN 39"/>
    <property type="match status" value="1"/>
</dbReference>
<dbReference type="HOGENOM" id="CLU_554747_0_0_1"/>
<dbReference type="KEGG" id="olu:OSTLU_33299"/>
<dbReference type="Pfam" id="PF12796">
    <property type="entry name" value="Ank_2"/>
    <property type="match status" value="2"/>
</dbReference>
<dbReference type="SMART" id="SM00248">
    <property type="entry name" value="ANK"/>
    <property type="match status" value="5"/>
</dbReference>
<protein>
    <submittedName>
        <fullName evidence="4">Uncharacterized protein</fullName>
    </submittedName>
</protein>
<keyword evidence="2 3" id="KW-0040">ANK repeat</keyword>
<keyword evidence="1" id="KW-0677">Repeat</keyword>
<evidence type="ECO:0000256" key="2">
    <source>
        <dbReference type="ARBA" id="ARBA00023043"/>
    </source>
</evidence>
<dbReference type="Proteomes" id="UP000001568">
    <property type="component" value="Chromosome 9"/>
</dbReference>
<sequence>MPPLEDIKNVLLDALTEIESTARDVLASLDERRLVRVSKKLPGGDVECGAANALFHALRAQSGRYASTTVTCVSPMGVEREHTAKSLATAATELIPNAFASKHFAAVRVHDGGDSGMITICTLERYAELRDAGSAMCDKCGKFISGGERGLWWHRKTRHNDLHQEAMDAVERERNALVAMSTSGSRSDLTNGDAAYLDNKTKKASREDDLREAMAAARRGDATVMDALIAAKRVKALPLPGLEAARRGDLNLLRSLVSRDGWDPRSKDAVDKHGSNALLWAAGAGHVECVEFLVEKCCMNPQTSVQSGRRSYAGRSALHWAARNGHVEVVEYLLSRGVDPNSTTEDGSTAFAWACWQGHLAVMRQLVERAECDYKSCNDYGCNVACWTAMGAGGVECCEYLASLGVRFNLINANGHSCLHKAAQRGNRDVCEWLLDTPSLGLTRDHAQPDAEGYDPAGLALVEGFNDVADWLKARQLELEFANHKP</sequence>
<dbReference type="SUPFAM" id="SSF48403">
    <property type="entry name" value="Ankyrin repeat"/>
    <property type="match status" value="1"/>
</dbReference>
<dbReference type="InterPro" id="IPR036770">
    <property type="entry name" value="Ankyrin_rpt-contain_sf"/>
</dbReference>
<evidence type="ECO:0000256" key="1">
    <source>
        <dbReference type="ARBA" id="ARBA00022737"/>
    </source>
</evidence>
<dbReference type="STRING" id="436017.A4S224"/>
<dbReference type="OMA" id="GVECCEY"/>
<dbReference type="PANTHER" id="PTHR24171">
    <property type="entry name" value="ANKYRIN REPEAT DOMAIN-CONTAINING PROTEIN 39-RELATED"/>
    <property type="match status" value="1"/>
</dbReference>
<dbReference type="AlphaFoldDB" id="A4S224"/>
<dbReference type="GeneID" id="5003503"/>
<evidence type="ECO:0000313" key="5">
    <source>
        <dbReference type="Proteomes" id="UP000001568"/>
    </source>
</evidence>
<evidence type="ECO:0000256" key="3">
    <source>
        <dbReference type="PROSITE-ProRule" id="PRU00023"/>
    </source>
</evidence>
<dbReference type="OrthoDB" id="498811at2759"/>
<dbReference type="PROSITE" id="PS50088">
    <property type="entry name" value="ANK_REPEAT"/>
    <property type="match status" value="1"/>
</dbReference>
<proteinExistence type="predicted"/>
<dbReference type="InterPro" id="IPR002110">
    <property type="entry name" value="Ankyrin_rpt"/>
</dbReference>
<dbReference type="eggNOG" id="KOG0508">
    <property type="taxonomic scope" value="Eukaryota"/>
</dbReference>
<name>A4S224_OSTLU</name>
<accession>A4S224</accession>